<evidence type="ECO:0000256" key="11">
    <source>
        <dbReference type="ARBA" id="ARBA00022977"/>
    </source>
</evidence>
<keyword evidence="7" id="KW-0597">Phosphoprotein</keyword>
<dbReference type="SMART" id="SM00387">
    <property type="entry name" value="HATPase_c"/>
    <property type="match status" value="1"/>
</dbReference>
<dbReference type="InterPro" id="IPR027939">
    <property type="entry name" value="NMT1/THI5"/>
</dbReference>
<dbReference type="Gene3D" id="3.40.190.10">
    <property type="entry name" value="Periplasmic binding protein-like II"/>
    <property type="match status" value="6"/>
</dbReference>
<dbReference type="InterPro" id="IPR005467">
    <property type="entry name" value="His_kinase_dom"/>
</dbReference>
<evidence type="ECO:0000259" key="18">
    <source>
        <dbReference type="PROSITE" id="PS50109"/>
    </source>
</evidence>
<dbReference type="Pfam" id="PF02518">
    <property type="entry name" value="HATPase_c"/>
    <property type="match status" value="1"/>
</dbReference>
<evidence type="ECO:0000256" key="8">
    <source>
        <dbReference type="ARBA" id="ARBA00022679"/>
    </source>
</evidence>
<evidence type="ECO:0000256" key="15">
    <source>
        <dbReference type="SAM" id="MobiDB-lite"/>
    </source>
</evidence>
<dbReference type="InterPro" id="IPR001638">
    <property type="entry name" value="Solute-binding_3/MltF_N"/>
</dbReference>
<evidence type="ECO:0000256" key="3">
    <source>
        <dbReference type="ARBA" id="ARBA00004948"/>
    </source>
</evidence>
<evidence type="ECO:0000256" key="6">
    <source>
        <dbReference type="ARBA" id="ARBA00012438"/>
    </source>
</evidence>
<dbReference type="EMBL" id="CP003154">
    <property type="protein sequence ID" value="AFL72129.1"/>
    <property type="molecule type" value="Genomic_DNA"/>
</dbReference>
<dbReference type="InterPro" id="IPR015168">
    <property type="entry name" value="SsuA/THI5"/>
</dbReference>
<dbReference type="CDD" id="cd00082">
    <property type="entry name" value="HisKA"/>
    <property type="match status" value="1"/>
</dbReference>
<evidence type="ECO:0000256" key="14">
    <source>
        <dbReference type="ARBA" id="ARBA00048179"/>
    </source>
</evidence>
<dbReference type="CDD" id="cd13708">
    <property type="entry name" value="PBP2_BvgS_like_1"/>
    <property type="match status" value="1"/>
</dbReference>
<dbReference type="PRINTS" id="PR00344">
    <property type="entry name" value="BCTRLSENSOR"/>
</dbReference>
<dbReference type="Gene3D" id="3.30.565.10">
    <property type="entry name" value="Histidine kinase-like ATPase, C-terminal domain"/>
    <property type="match status" value="1"/>
</dbReference>
<reference evidence="19 20" key="1">
    <citation type="submission" date="2012-06" db="EMBL/GenBank/DDBJ databases">
        <title>Complete sequence of Thiocystis violascens DSM 198.</title>
        <authorList>
            <consortium name="US DOE Joint Genome Institute"/>
            <person name="Lucas S."/>
            <person name="Han J."/>
            <person name="Lapidus A."/>
            <person name="Cheng J.-F."/>
            <person name="Goodwin L."/>
            <person name="Pitluck S."/>
            <person name="Peters L."/>
            <person name="Ovchinnikova G."/>
            <person name="Teshima H."/>
            <person name="Detter J.C."/>
            <person name="Han C."/>
            <person name="Tapia R."/>
            <person name="Land M."/>
            <person name="Hauser L."/>
            <person name="Kyrpides N."/>
            <person name="Ivanova N."/>
            <person name="Pagani I."/>
            <person name="Vogl K."/>
            <person name="Liu Z."/>
            <person name="Frigaard N.-U."/>
            <person name="Bryant D."/>
            <person name="Woyke T."/>
        </authorList>
    </citation>
    <scope>NUCLEOTIDE SEQUENCE [LARGE SCALE GENOMIC DNA]</scope>
    <source>
        <strain evidence="20">ATCC 17096 / DSM 198 / 6111</strain>
    </source>
</reference>
<gene>
    <name evidence="19" type="ordered locus">Thivi_0038</name>
</gene>
<dbReference type="PROSITE" id="PS50109">
    <property type="entry name" value="HIS_KIN"/>
    <property type="match status" value="1"/>
</dbReference>
<comment type="catalytic activity">
    <reaction evidence="1">
        <text>ATP + protein L-histidine = ADP + protein N-phospho-L-histidine.</text>
        <dbReference type="EC" id="2.7.13.3"/>
    </reaction>
</comment>
<dbReference type="SUPFAM" id="SSF47384">
    <property type="entry name" value="Homodimeric domain of signal transducing histidine kinase"/>
    <property type="match status" value="1"/>
</dbReference>
<dbReference type="InterPro" id="IPR036890">
    <property type="entry name" value="HATPase_C_sf"/>
</dbReference>
<dbReference type="GO" id="GO:0000155">
    <property type="term" value="F:phosphorelay sensor kinase activity"/>
    <property type="evidence" value="ECO:0007669"/>
    <property type="project" value="InterPro"/>
</dbReference>
<evidence type="ECO:0000313" key="20">
    <source>
        <dbReference type="Proteomes" id="UP000006062"/>
    </source>
</evidence>
<dbReference type="Pfam" id="PF00497">
    <property type="entry name" value="SBP_bac_3"/>
    <property type="match status" value="2"/>
</dbReference>
<keyword evidence="9" id="KW-0479">Metal-binding</keyword>
<keyword evidence="12" id="KW-0408">Iron</keyword>
<dbReference type="PANTHER" id="PTHR31528">
    <property type="entry name" value="4-AMINO-5-HYDROXYMETHYL-2-METHYLPYRIMIDINE PHOSPHATE SYNTHASE THI11-RELATED"/>
    <property type="match status" value="1"/>
</dbReference>
<dbReference type="RefSeq" id="WP_014776638.1">
    <property type="nucleotide sequence ID" value="NC_018012.1"/>
</dbReference>
<organism evidence="19 20">
    <name type="scientific">Thiocystis violascens (strain ATCC 17096 / DSM 198 / 6111)</name>
    <name type="common">Chromatium violascens</name>
    <dbReference type="NCBI Taxonomy" id="765911"/>
    <lineage>
        <taxon>Bacteria</taxon>
        <taxon>Pseudomonadati</taxon>
        <taxon>Pseudomonadota</taxon>
        <taxon>Gammaproteobacteria</taxon>
        <taxon>Chromatiales</taxon>
        <taxon>Chromatiaceae</taxon>
        <taxon>Thiocystis</taxon>
    </lineage>
</organism>
<evidence type="ECO:0000256" key="4">
    <source>
        <dbReference type="ARBA" id="ARBA00009406"/>
    </source>
</evidence>
<dbReference type="InterPro" id="IPR004358">
    <property type="entry name" value="Sig_transdc_His_kin-like_C"/>
</dbReference>
<dbReference type="InterPro" id="IPR003594">
    <property type="entry name" value="HATPase_dom"/>
</dbReference>
<dbReference type="KEGG" id="tvi:Thivi_0038"/>
<dbReference type="EC" id="2.7.13.3" evidence="6"/>
<dbReference type="GO" id="GO:0046872">
    <property type="term" value="F:metal ion binding"/>
    <property type="evidence" value="ECO:0007669"/>
    <property type="project" value="UniProtKB-KW"/>
</dbReference>
<feature type="domain" description="Histidine kinase" evidence="18">
    <location>
        <begin position="912"/>
        <end position="1143"/>
    </location>
</feature>
<dbReference type="InterPro" id="IPR003661">
    <property type="entry name" value="HisK_dim/P_dom"/>
</dbReference>
<keyword evidence="20" id="KW-1185">Reference proteome</keyword>
<evidence type="ECO:0000256" key="10">
    <source>
        <dbReference type="ARBA" id="ARBA00022898"/>
    </source>
</evidence>
<dbReference type="AlphaFoldDB" id="I3Y561"/>
<comment type="function">
    <text evidence="2">Responsible for the formation of the pyrimidine heterocycle in the thiamine biosynthesis pathway. Catalyzes the formation of hydroxymethylpyrimidine phosphate (HMP-P) from histidine and pyridoxal phosphate (PLP). The protein uses PLP and the active site histidine to form HMP-P, generating an inactive enzyme. The enzyme can only undergo a single turnover, which suggests it is a suicide enzyme.</text>
</comment>
<dbReference type="eggNOG" id="COG0834">
    <property type="taxonomic scope" value="Bacteria"/>
</dbReference>
<keyword evidence="19" id="KW-0418">Kinase</keyword>
<dbReference type="STRING" id="765911.Thivi_0038"/>
<evidence type="ECO:0000256" key="12">
    <source>
        <dbReference type="ARBA" id="ARBA00023004"/>
    </source>
</evidence>
<evidence type="ECO:0000256" key="13">
    <source>
        <dbReference type="ARBA" id="ARBA00033171"/>
    </source>
</evidence>
<dbReference type="PANTHER" id="PTHR31528:SF1">
    <property type="entry name" value="4-AMINO-5-HYDROXYMETHYL-2-METHYLPYRIMIDINE PHOSPHATE SYNTHASE THI11-RELATED"/>
    <property type="match status" value="1"/>
</dbReference>
<comment type="catalytic activity">
    <reaction evidence="14">
        <text>N(6)-(pyridoxal phosphate)-L-lysyl-[4-amino-5-hydroxymethyl-2-methylpyrimidine phosphate synthase] + L-histidyl-[4-amino-5-hydroxymethyl-2-methylpyrimidine phosphate synthase] + 2 Fe(3+) + 4 H2O = L-lysyl-[4-amino-5-hydroxymethyl-2-methylpyrimidine phosphate synthase] + (2S)-2-amino-5-hydroxy-4-oxopentanoyl-[4-amino-5-hydroxymethyl-2-methylpyrimidine phosphate synthase] + 4-amino-2-methyl-5-(phosphooxymethyl)pyrimidine + 3-oxopropanoate + 2 Fe(2+) + 2 H(+)</text>
        <dbReference type="Rhea" id="RHEA:65756"/>
        <dbReference type="Rhea" id="RHEA-COMP:16892"/>
        <dbReference type="Rhea" id="RHEA-COMP:16893"/>
        <dbReference type="Rhea" id="RHEA-COMP:16894"/>
        <dbReference type="Rhea" id="RHEA-COMP:16895"/>
        <dbReference type="ChEBI" id="CHEBI:15377"/>
        <dbReference type="ChEBI" id="CHEBI:15378"/>
        <dbReference type="ChEBI" id="CHEBI:29033"/>
        <dbReference type="ChEBI" id="CHEBI:29034"/>
        <dbReference type="ChEBI" id="CHEBI:29969"/>
        <dbReference type="ChEBI" id="CHEBI:29979"/>
        <dbReference type="ChEBI" id="CHEBI:33190"/>
        <dbReference type="ChEBI" id="CHEBI:58354"/>
        <dbReference type="ChEBI" id="CHEBI:143915"/>
        <dbReference type="ChEBI" id="CHEBI:157692"/>
    </reaction>
    <physiologicalReaction direction="left-to-right" evidence="14">
        <dbReference type="Rhea" id="RHEA:65757"/>
    </physiologicalReaction>
</comment>
<dbReference type="eggNOG" id="COG4191">
    <property type="taxonomic scope" value="Bacteria"/>
</dbReference>
<dbReference type="SUPFAM" id="SSF55874">
    <property type="entry name" value="ATPase domain of HSP90 chaperone/DNA topoisomerase II/histidine kinase"/>
    <property type="match status" value="1"/>
</dbReference>
<comment type="pathway">
    <text evidence="3">Cofactor biosynthesis; thiamine diphosphate biosynthesis.</text>
</comment>
<keyword evidence="17" id="KW-0732">Signal</keyword>
<keyword evidence="16" id="KW-1133">Transmembrane helix</keyword>
<evidence type="ECO:0000256" key="5">
    <source>
        <dbReference type="ARBA" id="ARBA00011738"/>
    </source>
</evidence>
<dbReference type="Proteomes" id="UP000006062">
    <property type="component" value="Chromosome"/>
</dbReference>
<name>I3Y561_THIV6</name>
<keyword evidence="11" id="KW-0784">Thiamine biosynthesis</keyword>
<sequence>MIRIQSFLLFSLLLAVSAAGAVNAPLRKVSLQLSWMHQFEFAGFYAAKEQGYYAEAGLDVEFFEYEAGIDPTQEVIDGKKTFGVTGSDLVSRRLQGAPVLLLSNYFKRSPLAIVAKPEIRIPSDLKGKGFMVETRELDSVSFSTMFRQFGLTGTDLKIVPHSFDTQDFIAGKVDAMSVFLTNDLFELQQAGVPYNIIDPSHYGGEADDINLLTSESYASANPEIVRAFRQASDRGWVYALAHPEDIIDLILRQYDSRGKTRAALEFEARETARVMLPKVYPVGSIDPNKLRRIGETMVQAGEATSLDRLEGMIFEPTGTDGDAKSAATLALTEAERAFLQAHPVVRVSNQLDWPPYDFFENGMPRGYSVDLMNLLAARIGVTLEFVQGANWDELVDWFCARRIDLLHPSDKPREVLDCGSFSPPIIQVANQFLTRKDRPAVHSIADLFGSVAASPKGWEQTELLKRRFGDKFRIIETDNIGEAIDAVNQGRADFTTDFANVLNYHIARSGYVNLKVQGVWNREDRGEEYAALHIATRKDWPTFQTIIDKALASLPPGELRILQDKWFGETGGQAARLTLSPEQRDYLRRKGSLRMCVDPAWMPAERITEDGVHEGIIADVFARLAEMLETNIVLTPTANWEESLAYAKERRCDLLSGAISTPSRQTFLDFTTPYLSFRSVIATQTQQVFINDFESVLGETFGIVRGYALIDALQARYPGIRLREVANTEDGFRQVQEGRVFGFIDALPTIAYRIQTQALFDMKIAGQLEDSQNLSWNLSIATRGDEPLLQEIFQSAINAFPQEQRQEIVNRWLSTHYEKVFDYVLMWKIVAGVVGIAGAMLWAVLVWNRRLAKLNRELGLARAHIATQNYGLEQRVAERTHDLRETLAQLERAQTDLVQSEKLAALGDLVAGIAHELNTPIGNAVMLASTLADQEFNFREQMAAGLSRAALQRFVDAVRDNSEILLRSLQRAAELIGSFKQVAVDQASYQRRNFALEEVTREIALTLHPRLRHSPATLDVSVAPDLWLDSFPGPLGQVLMNLIQNALLHAFEGRAAGQIRIESRPAAPGHVGIRISDDGCGIDPANLGRIFDPFFTTRLGQGGSGLGLHIVYNLVTGLLGGTITVQSVPGQGTAFDIELPSIAPLAMVGAATASGAGREPRRATGPAFHDPSHRISA</sequence>
<comment type="subunit">
    <text evidence="5">Homodimer.</text>
</comment>
<feature type="chain" id="PRO_5003682706" description="histidine kinase" evidence="17">
    <location>
        <begin position="22"/>
        <end position="1177"/>
    </location>
</feature>
<evidence type="ECO:0000256" key="9">
    <source>
        <dbReference type="ARBA" id="ARBA00022723"/>
    </source>
</evidence>
<evidence type="ECO:0000256" key="1">
    <source>
        <dbReference type="ARBA" id="ARBA00000085"/>
    </source>
</evidence>
<keyword evidence="16" id="KW-0812">Transmembrane</keyword>
<dbReference type="SMART" id="SM00388">
    <property type="entry name" value="HisKA"/>
    <property type="match status" value="1"/>
</dbReference>
<dbReference type="HOGENOM" id="CLU_000445_86_0_6"/>
<dbReference type="GO" id="GO:0009228">
    <property type="term" value="P:thiamine biosynthetic process"/>
    <property type="evidence" value="ECO:0007669"/>
    <property type="project" value="UniProtKB-KW"/>
</dbReference>
<feature type="region of interest" description="Disordered" evidence="15">
    <location>
        <begin position="1153"/>
        <end position="1177"/>
    </location>
</feature>
<dbReference type="SUPFAM" id="SSF53850">
    <property type="entry name" value="Periplasmic binding protein-like II"/>
    <property type="match status" value="3"/>
</dbReference>
<evidence type="ECO:0000313" key="19">
    <source>
        <dbReference type="EMBL" id="AFL72129.1"/>
    </source>
</evidence>
<dbReference type="eggNOG" id="COG0715">
    <property type="taxonomic scope" value="Bacteria"/>
</dbReference>
<protein>
    <recommendedName>
        <fullName evidence="6">histidine kinase</fullName>
        <ecNumber evidence="6">2.7.13.3</ecNumber>
    </recommendedName>
    <alternativeName>
        <fullName evidence="13">Thiamine pyrimidine synthase</fullName>
    </alternativeName>
</protein>
<accession>I3Y561</accession>
<dbReference type="CDD" id="cd01007">
    <property type="entry name" value="PBP2_BvgS_HisK_like"/>
    <property type="match status" value="1"/>
</dbReference>
<dbReference type="SMART" id="SM00062">
    <property type="entry name" value="PBPb"/>
    <property type="match status" value="2"/>
</dbReference>
<keyword evidence="10" id="KW-0663">Pyridoxal phosphate</keyword>
<proteinExistence type="inferred from homology"/>
<evidence type="ECO:0000256" key="7">
    <source>
        <dbReference type="ARBA" id="ARBA00022553"/>
    </source>
</evidence>
<dbReference type="Pfam" id="PF09084">
    <property type="entry name" value="NMT1"/>
    <property type="match status" value="1"/>
</dbReference>
<evidence type="ECO:0000256" key="17">
    <source>
        <dbReference type="SAM" id="SignalP"/>
    </source>
</evidence>
<evidence type="ECO:0000256" key="2">
    <source>
        <dbReference type="ARBA" id="ARBA00003469"/>
    </source>
</evidence>
<feature type="signal peptide" evidence="17">
    <location>
        <begin position="1"/>
        <end position="21"/>
    </location>
</feature>
<dbReference type="Gene3D" id="1.10.287.130">
    <property type="match status" value="1"/>
</dbReference>
<dbReference type="InterPro" id="IPR036097">
    <property type="entry name" value="HisK_dim/P_sf"/>
</dbReference>
<keyword evidence="8" id="KW-0808">Transferase</keyword>
<comment type="similarity">
    <text evidence="4">Belongs to the NMT1/THI5 family.</text>
</comment>
<keyword evidence="16" id="KW-0472">Membrane</keyword>
<feature type="transmembrane region" description="Helical" evidence="16">
    <location>
        <begin position="825"/>
        <end position="847"/>
    </location>
</feature>
<evidence type="ECO:0000256" key="16">
    <source>
        <dbReference type="SAM" id="Phobius"/>
    </source>
</evidence>